<dbReference type="Gene3D" id="3.30.450.20">
    <property type="entry name" value="PAS domain"/>
    <property type="match status" value="1"/>
</dbReference>
<evidence type="ECO:0000313" key="3">
    <source>
        <dbReference type="EMBL" id="SJZ52686.1"/>
    </source>
</evidence>
<keyword evidence="4" id="KW-1185">Reference proteome</keyword>
<dbReference type="SUPFAM" id="SSF55073">
    <property type="entry name" value="Nucleotide cyclase"/>
    <property type="match status" value="1"/>
</dbReference>
<dbReference type="CDD" id="cd01949">
    <property type="entry name" value="GGDEF"/>
    <property type="match status" value="1"/>
</dbReference>
<dbReference type="SUPFAM" id="SSF55785">
    <property type="entry name" value="PYP-like sensor domain (PAS domain)"/>
    <property type="match status" value="1"/>
</dbReference>
<dbReference type="AlphaFoldDB" id="A0A1T4LDF3"/>
<name>A0A1T4LDF3_9FIRM</name>
<dbReference type="InterPro" id="IPR029787">
    <property type="entry name" value="Nucleotide_cyclase"/>
</dbReference>
<dbReference type="NCBIfam" id="TIGR00229">
    <property type="entry name" value="sensory_box"/>
    <property type="match status" value="1"/>
</dbReference>
<dbReference type="InterPro" id="IPR000160">
    <property type="entry name" value="GGDEF_dom"/>
</dbReference>
<dbReference type="SMART" id="SM00267">
    <property type="entry name" value="GGDEF"/>
    <property type="match status" value="1"/>
</dbReference>
<sequence>MDINSQPENYIEENEMLKQQLEVLKNQNRIYEAVLDNTHAKIFWKDKTRRFVGANKAFLDYFGFESVEDIIGKFDEEIGWLKNPSQFLNDEMIVLEEGRSVLRSECKCIVNGQEREIIASKRPVYENGQVCGLVGDFNDVTDTNKSFKEVISELNKTKDQIKRYEFFDQLTGVLNRSGAYEVAQDLEEKYFEDSRDFVSIYLDIVNFRSYNDSYGYQMGDDLLINTARRIEECMGDDSILARFAGDVFIILLRINSEEEIEELISGVINYVGGTRKVDGYDAKISVKCGYAKYSEFMDIDRMFLEAERRLFEAK</sequence>
<dbReference type="PANTHER" id="PTHR44757">
    <property type="entry name" value="DIGUANYLATE CYCLASE DGCP"/>
    <property type="match status" value="1"/>
</dbReference>
<dbReference type="InterPro" id="IPR043128">
    <property type="entry name" value="Rev_trsase/Diguanyl_cyclase"/>
</dbReference>
<dbReference type="InterPro" id="IPR000014">
    <property type="entry name" value="PAS"/>
</dbReference>
<dbReference type="PANTHER" id="PTHR44757:SF2">
    <property type="entry name" value="BIOFILM ARCHITECTURE MAINTENANCE PROTEIN MBAA"/>
    <property type="match status" value="1"/>
</dbReference>
<reference evidence="3 4" key="1">
    <citation type="submission" date="2017-02" db="EMBL/GenBank/DDBJ databases">
        <authorList>
            <person name="Peterson S.W."/>
        </authorList>
    </citation>
    <scope>NUCLEOTIDE SEQUENCE [LARGE SCALE GENOMIC DNA]</scope>
    <source>
        <strain evidence="3 4">ATCC 17233</strain>
    </source>
</reference>
<dbReference type="Gene3D" id="3.30.70.270">
    <property type="match status" value="1"/>
</dbReference>
<organism evidence="3 4">
    <name type="scientific">Eubacterium ruminantium</name>
    <dbReference type="NCBI Taxonomy" id="42322"/>
    <lineage>
        <taxon>Bacteria</taxon>
        <taxon>Bacillati</taxon>
        <taxon>Bacillota</taxon>
        <taxon>Clostridia</taxon>
        <taxon>Eubacteriales</taxon>
        <taxon>Eubacteriaceae</taxon>
        <taxon>Eubacterium</taxon>
    </lineage>
</organism>
<dbReference type="Proteomes" id="UP000189857">
    <property type="component" value="Unassembled WGS sequence"/>
</dbReference>
<dbReference type="NCBIfam" id="TIGR00254">
    <property type="entry name" value="GGDEF"/>
    <property type="match status" value="1"/>
</dbReference>
<dbReference type="Pfam" id="PF08448">
    <property type="entry name" value="PAS_4"/>
    <property type="match status" value="1"/>
</dbReference>
<dbReference type="Pfam" id="PF00990">
    <property type="entry name" value="GGDEF"/>
    <property type="match status" value="1"/>
</dbReference>
<evidence type="ECO:0000256" key="1">
    <source>
        <dbReference type="SAM" id="Coils"/>
    </source>
</evidence>
<evidence type="ECO:0000259" key="2">
    <source>
        <dbReference type="PROSITE" id="PS50887"/>
    </source>
</evidence>
<dbReference type="PROSITE" id="PS50887">
    <property type="entry name" value="GGDEF"/>
    <property type="match status" value="1"/>
</dbReference>
<protein>
    <submittedName>
        <fullName evidence="3">PAS domain S-box-containing protein/diguanylate cyclase (GGDEF) domain-containing protein</fullName>
    </submittedName>
</protein>
<gene>
    <name evidence="3" type="ORF">SAMN02745110_00801</name>
</gene>
<keyword evidence="1" id="KW-0175">Coiled coil</keyword>
<dbReference type="InterPro" id="IPR013656">
    <property type="entry name" value="PAS_4"/>
</dbReference>
<feature type="domain" description="GGDEF" evidence="2">
    <location>
        <begin position="195"/>
        <end position="314"/>
    </location>
</feature>
<feature type="coiled-coil region" evidence="1">
    <location>
        <begin position="14"/>
        <end position="41"/>
    </location>
</feature>
<dbReference type="EMBL" id="FUXA01000005">
    <property type="protein sequence ID" value="SJZ52686.1"/>
    <property type="molecule type" value="Genomic_DNA"/>
</dbReference>
<proteinExistence type="predicted"/>
<accession>A0A1T4LDF3</accession>
<dbReference type="RefSeq" id="WP_078786614.1">
    <property type="nucleotide sequence ID" value="NZ_FMTO01000005.1"/>
</dbReference>
<dbReference type="OrthoDB" id="185601at2"/>
<evidence type="ECO:0000313" key="4">
    <source>
        <dbReference type="Proteomes" id="UP000189857"/>
    </source>
</evidence>
<dbReference type="InterPro" id="IPR052155">
    <property type="entry name" value="Biofilm_reg_signaling"/>
</dbReference>
<dbReference type="InterPro" id="IPR035965">
    <property type="entry name" value="PAS-like_dom_sf"/>
</dbReference>